<name>X1DR70_9ZZZZ</name>
<accession>X1DR70</accession>
<evidence type="ECO:0000256" key="1">
    <source>
        <dbReference type="SAM" id="MobiDB-lite"/>
    </source>
</evidence>
<proteinExistence type="predicted"/>
<dbReference type="EMBL" id="BART01029787">
    <property type="protein sequence ID" value="GAH10760.1"/>
    <property type="molecule type" value="Genomic_DNA"/>
</dbReference>
<reference evidence="2" key="1">
    <citation type="journal article" date="2014" name="Front. Microbiol.">
        <title>High frequency of phylogenetically diverse reductive dehalogenase-homologous genes in deep subseafloor sedimentary metagenomes.</title>
        <authorList>
            <person name="Kawai M."/>
            <person name="Futagami T."/>
            <person name="Toyoda A."/>
            <person name="Takaki Y."/>
            <person name="Nishi S."/>
            <person name="Hori S."/>
            <person name="Arai W."/>
            <person name="Tsubouchi T."/>
            <person name="Morono Y."/>
            <person name="Uchiyama I."/>
            <person name="Ito T."/>
            <person name="Fujiyama A."/>
            <person name="Inagaki F."/>
            <person name="Takami H."/>
        </authorList>
    </citation>
    <scope>NUCLEOTIDE SEQUENCE</scope>
    <source>
        <strain evidence="2">Expedition CK06-06</strain>
    </source>
</reference>
<protein>
    <submittedName>
        <fullName evidence="2">Uncharacterized protein</fullName>
    </submittedName>
</protein>
<feature type="region of interest" description="Disordered" evidence="1">
    <location>
        <begin position="1"/>
        <end position="20"/>
    </location>
</feature>
<organism evidence="2">
    <name type="scientific">marine sediment metagenome</name>
    <dbReference type="NCBI Taxonomy" id="412755"/>
    <lineage>
        <taxon>unclassified sequences</taxon>
        <taxon>metagenomes</taxon>
        <taxon>ecological metagenomes</taxon>
    </lineage>
</organism>
<evidence type="ECO:0000313" key="2">
    <source>
        <dbReference type="EMBL" id="GAH10760.1"/>
    </source>
</evidence>
<dbReference type="AlphaFoldDB" id="X1DR70"/>
<feature type="non-terminal residue" evidence="2">
    <location>
        <position position="42"/>
    </location>
</feature>
<comment type="caution">
    <text evidence="2">The sequence shown here is derived from an EMBL/GenBank/DDBJ whole genome shotgun (WGS) entry which is preliminary data.</text>
</comment>
<gene>
    <name evidence="2" type="ORF">S01H4_52185</name>
</gene>
<feature type="compositionally biased region" description="Basic and acidic residues" evidence="1">
    <location>
        <begin position="10"/>
        <end position="20"/>
    </location>
</feature>
<sequence length="42" mass="4874">MVGYVEASPEELKEHKEKYGEDWDKHAISRISADPEEAEQEL</sequence>